<keyword evidence="1" id="KW-0812">Transmembrane</keyword>
<evidence type="ECO:0000313" key="2">
    <source>
        <dbReference type="EMBL" id="ENH96738.1"/>
    </source>
</evidence>
<dbReference type="EMBL" id="APML01000033">
    <property type="protein sequence ID" value="ENH96738.1"/>
    <property type="molecule type" value="Genomic_DNA"/>
</dbReference>
<dbReference type="RefSeq" id="WP_003469074.1">
    <property type="nucleotide sequence ID" value="NZ_APML01000033.1"/>
</dbReference>
<gene>
    <name evidence="2" type="ORF">J416_09579</name>
</gene>
<comment type="caution">
    <text evidence="2">The sequence shown here is derived from an EMBL/GenBank/DDBJ whole genome shotgun (WGS) entry which is preliminary data.</text>
</comment>
<dbReference type="STRING" id="1308866.J416_09579"/>
<organism evidence="2 3">
    <name type="scientific">Gracilibacillus halophilus YIM-C55.5</name>
    <dbReference type="NCBI Taxonomy" id="1308866"/>
    <lineage>
        <taxon>Bacteria</taxon>
        <taxon>Bacillati</taxon>
        <taxon>Bacillota</taxon>
        <taxon>Bacilli</taxon>
        <taxon>Bacillales</taxon>
        <taxon>Bacillaceae</taxon>
        <taxon>Gracilibacillus</taxon>
    </lineage>
</organism>
<dbReference type="Proteomes" id="UP000012283">
    <property type="component" value="Unassembled WGS sequence"/>
</dbReference>
<evidence type="ECO:0000256" key="1">
    <source>
        <dbReference type="SAM" id="Phobius"/>
    </source>
</evidence>
<dbReference type="AlphaFoldDB" id="N4W8V8"/>
<reference evidence="2 3" key="1">
    <citation type="submission" date="2013-03" db="EMBL/GenBank/DDBJ databases">
        <title>Draft genome sequence of Gracibacillus halophilus YIM-C55.5, a moderately halophilic and thermophilic organism from the Xiaochaidamu salt lake.</title>
        <authorList>
            <person name="Sugumar T."/>
            <person name="Polireddy D.R."/>
            <person name="Antony A."/>
            <person name="Madhava Y.R."/>
            <person name="Sivakumar N."/>
        </authorList>
    </citation>
    <scope>NUCLEOTIDE SEQUENCE [LARGE SCALE GENOMIC DNA]</scope>
    <source>
        <strain evidence="2 3">YIM-C55.5</strain>
    </source>
</reference>
<keyword evidence="3" id="KW-1185">Reference proteome</keyword>
<feature type="transmembrane region" description="Helical" evidence="1">
    <location>
        <begin position="6"/>
        <end position="24"/>
    </location>
</feature>
<evidence type="ECO:0000313" key="3">
    <source>
        <dbReference type="Proteomes" id="UP000012283"/>
    </source>
</evidence>
<protein>
    <submittedName>
        <fullName evidence="2">Uncharacterized protein</fullName>
    </submittedName>
</protein>
<name>N4W8V8_9BACI</name>
<sequence length="50" mass="5452">MRNNIQWLPILGSIGIGVAAYTMMNNGQGQGRQIQEFLSNATNMGNQGQQ</sequence>
<accession>N4W8V8</accession>
<dbReference type="PATRIC" id="fig|1308866.3.peg.1941"/>
<proteinExistence type="predicted"/>
<dbReference type="eggNOG" id="ENOG50308NW">
    <property type="taxonomic scope" value="Bacteria"/>
</dbReference>
<keyword evidence="1" id="KW-0472">Membrane</keyword>
<keyword evidence="1" id="KW-1133">Transmembrane helix</keyword>